<dbReference type="Gene3D" id="3.40.50.300">
    <property type="entry name" value="P-loop containing nucleotide triphosphate hydrolases"/>
    <property type="match status" value="1"/>
</dbReference>
<evidence type="ECO:0008006" key="3">
    <source>
        <dbReference type="Google" id="ProtNLM"/>
    </source>
</evidence>
<keyword evidence="2" id="KW-1185">Reference proteome</keyword>
<dbReference type="EMBL" id="CP014862">
    <property type="protein sequence ID" value="ASJ03037.1"/>
    <property type="molecule type" value="Genomic_DNA"/>
</dbReference>
<dbReference type="GeneID" id="33320165"/>
<accession>A0A2Z2M9M3</accession>
<name>A0A2Z2M9M3_THEPR</name>
<dbReference type="AlphaFoldDB" id="A0A2Z2M9M3"/>
<sequence>MGGHESLRRLFESILPGTTVAFIYETYSTSWELPLFMVREKIENGNAAVITSYTKPAGHLFRDLRLMGLDVHKAMEDDLLFIIDIFGSRYRLRETAKNLFYLENVEPETLNPKIWRIYTEHILPRIEDRDLIRLIYPLHGVVQFAGEEPTTKLMSQVVARYASINNRSSMVVTLNKDTVSRSFTAWTVELSDYVFLSKIFLGKGNIEEHLYFLKAPLPNFKPEEFILKKTGKPGRERFKIQRVREEEGKRNGERLTL</sequence>
<dbReference type="InterPro" id="IPR027417">
    <property type="entry name" value="P-loop_NTPase"/>
</dbReference>
<evidence type="ECO:0000313" key="2">
    <source>
        <dbReference type="Proteomes" id="UP000250179"/>
    </source>
</evidence>
<protein>
    <recommendedName>
        <fullName evidence="3">KaiC-like domain-containing protein</fullName>
    </recommendedName>
</protein>
<reference evidence="1 2" key="1">
    <citation type="submission" date="2016-03" db="EMBL/GenBank/DDBJ databases">
        <title>Complete genome sequence of Thermococcus profundus strain DT5432.</title>
        <authorList>
            <person name="Oger P.M."/>
        </authorList>
    </citation>
    <scope>NUCLEOTIDE SEQUENCE [LARGE SCALE GENOMIC DNA]</scope>
    <source>
        <strain evidence="1 2">DT 5432</strain>
    </source>
</reference>
<dbReference type="KEGG" id="tprf:A3L09_07085"/>
<gene>
    <name evidence="1" type="ORF">A3L09_07085</name>
</gene>
<proteinExistence type="predicted"/>
<dbReference type="OrthoDB" id="84596at2157"/>
<evidence type="ECO:0000313" key="1">
    <source>
        <dbReference type="EMBL" id="ASJ03037.1"/>
    </source>
</evidence>
<dbReference type="Proteomes" id="UP000250179">
    <property type="component" value="Chromosome"/>
</dbReference>
<dbReference type="RefSeq" id="WP_088858292.1">
    <property type="nucleotide sequence ID" value="NZ_CP014862.1"/>
</dbReference>
<organism evidence="1 2">
    <name type="scientific">Thermococcus profundus</name>
    <dbReference type="NCBI Taxonomy" id="49899"/>
    <lineage>
        <taxon>Archaea</taxon>
        <taxon>Methanobacteriati</taxon>
        <taxon>Methanobacteriota</taxon>
        <taxon>Thermococci</taxon>
        <taxon>Thermococcales</taxon>
        <taxon>Thermococcaceae</taxon>
        <taxon>Thermococcus</taxon>
    </lineage>
</organism>